<feature type="region of interest" description="Disordered" evidence="5">
    <location>
        <begin position="223"/>
        <end position="272"/>
    </location>
</feature>
<dbReference type="FunCoup" id="B3MXQ9">
    <property type="interactions" value="102"/>
</dbReference>
<dbReference type="InterPro" id="IPR016135">
    <property type="entry name" value="UBQ-conjugating_enzyme/RWD"/>
</dbReference>
<keyword evidence="8" id="KW-1185">Reference proteome</keyword>
<dbReference type="GO" id="GO:0005524">
    <property type="term" value="F:ATP binding"/>
    <property type="evidence" value="ECO:0007669"/>
    <property type="project" value="UniProtKB-UniRule"/>
</dbReference>
<evidence type="ECO:0000256" key="1">
    <source>
        <dbReference type="ARBA" id="ARBA00022679"/>
    </source>
</evidence>
<evidence type="ECO:0000256" key="4">
    <source>
        <dbReference type="RuleBase" id="RU362109"/>
    </source>
</evidence>
<sequence>MSSDPPEMEADAEQEHDQDQEDQESEMPIEVPSISSITSSEDEAVPSTSHRPPVMACPVSHPVLGNTTGLSASSPMLTAPLNGCVVRVKRELQEIRKHPPPNCSADMLRDDLFRWTAGVNGPNGTVYEGGHFRLDIRFPAAYPFRPPRIRFTTRIYHCNVDSRGAICLDVLGERWSPVMNVAKVLLSIYVLMGECNPDDPLVMCIADQYKTNRKEHDKIARHWTKRFAMPKDSKDTKQDIDHTETHEQQQDQENQVQNQQQDHHGQQSSAKD</sequence>
<keyword evidence="4" id="KW-0547">Nucleotide-binding</keyword>
<dbReference type="FunFam" id="3.10.110.10:FF:000099">
    <property type="entry name" value="Ubiquitin-conjugating enzyme E2 E3"/>
    <property type="match status" value="1"/>
</dbReference>
<dbReference type="OrthoDB" id="7851174at2759"/>
<reference evidence="7 8" key="1">
    <citation type="journal article" date="2007" name="Nature">
        <title>Evolution of genes and genomes on the Drosophila phylogeny.</title>
        <authorList>
            <consortium name="Drosophila 12 Genomes Consortium"/>
            <person name="Clark A.G."/>
            <person name="Eisen M.B."/>
            <person name="Smith D.R."/>
            <person name="Bergman C.M."/>
            <person name="Oliver B."/>
            <person name="Markow T.A."/>
            <person name="Kaufman T.C."/>
            <person name="Kellis M."/>
            <person name="Gelbart W."/>
            <person name="Iyer V.N."/>
            <person name="Pollard D.A."/>
            <person name="Sackton T.B."/>
            <person name="Larracuente A.M."/>
            <person name="Singh N.D."/>
            <person name="Abad J.P."/>
            <person name="Abt D.N."/>
            <person name="Adryan B."/>
            <person name="Aguade M."/>
            <person name="Akashi H."/>
            <person name="Anderson W.W."/>
            <person name="Aquadro C.F."/>
            <person name="Ardell D.H."/>
            <person name="Arguello R."/>
            <person name="Artieri C.G."/>
            <person name="Barbash D.A."/>
            <person name="Barker D."/>
            <person name="Barsanti P."/>
            <person name="Batterham P."/>
            <person name="Batzoglou S."/>
            <person name="Begun D."/>
            <person name="Bhutkar A."/>
            <person name="Blanco E."/>
            <person name="Bosak S.A."/>
            <person name="Bradley R.K."/>
            <person name="Brand A.D."/>
            <person name="Brent M.R."/>
            <person name="Brooks A.N."/>
            <person name="Brown R.H."/>
            <person name="Butlin R.K."/>
            <person name="Caggese C."/>
            <person name="Calvi B.R."/>
            <person name="Bernardo de Carvalho A."/>
            <person name="Caspi A."/>
            <person name="Castrezana S."/>
            <person name="Celniker S.E."/>
            <person name="Chang J.L."/>
            <person name="Chapple C."/>
            <person name="Chatterji S."/>
            <person name="Chinwalla A."/>
            <person name="Civetta A."/>
            <person name="Clifton S.W."/>
            <person name="Comeron J.M."/>
            <person name="Costello J.C."/>
            <person name="Coyne J.A."/>
            <person name="Daub J."/>
            <person name="David R.G."/>
            <person name="Delcher A.L."/>
            <person name="Delehaunty K."/>
            <person name="Do C.B."/>
            <person name="Ebling H."/>
            <person name="Edwards K."/>
            <person name="Eickbush T."/>
            <person name="Evans J.D."/>
            <person name="Filipski A."/>
            <person name="Findeiss S."/>
            <person name="Freyhult E."/>
            <person name="Fulton L."/>
            <person name="Fulton R."/>
            <person name="Garcia A.C."/>
            <person name="Gardiner A."/>
            <person name="Garfield D.A."/>
            <person name="Garvin B.E."/>
            <person name="Gibson G."/>
            <person name="Gilbert D."/>
            <person name="Gnerre S."/>
            <person name="Godfrey J."/>
            <person name="Good R."/>
            <person name="Gotea V."/>
            <person name="Gravely B."/>
            <person name="Greenberg A.J."/>
            <person name="Griffiths-Jones S."/>
            <person name="Gross S."/>
            <person name="Guigo R."/>
            <person name="Gustafson E.A."/>
            <person name="Haerty W."/>
            <person name="Hahn M.W."/>
            <person name="Halligan D.L."/>
            <person name="Halpern A.L."/>
            <person name="Halter G.M."/>
            <person name="Han M.V."/>
            <person name="Heger A."/>
            <person name="Hillier L."/>
            <person name="Hinrichs A.S."/>
            <person name="Holmes I."/>
            <person name="Hoskins R.A."/>
            <person name="Hubisz M.J."/>
            <person name="Hultmark D."/>
            <person name="Huntley M.A."/>
            <person name="Jaffe D.B."/>
            <person name="Jagadeeshan S."/>
            <person name="Jeck W.R."/>
            <person name="Johnson J."/>
            <person name="Jones C.D."/>
            <person name="Jordan W.C."/>
            <person name="Karpen G.H."/>
            <person name="Kataoka E."/>
            <person name="Keightley P.D."/>
            <person name="Kheradpour P."/>
            <person name="Kirkness E.F."/>
            <person name="Koerich L.B."/>
            <person name="Kristiansen K."/>
            <person name="Kudrna D."/>
            <person name="Kulathinal R.J."/>
            <person name="Kumar S."/>
            <person name="Kwok R."/>
            <person name="Lander E."/>
            <person name="Langley C.H."/>
            <person name="Lapoint R."/>
            <person name="Lazzaro B.P."/>
            <person name="Lee S.J."/>
            <person name="Levesque L."/>
            <person name="Li R."/>
            <person name="Lin C.F."/>
            <person name="Lin M.F."/>
            <person name="Lindblad-Toh K."/>
            <person name="Llopart A."/>
            <person name="Long M."/>
            <person name="Low L."/>
            <person name="Lozovsky E."/>
            <person name="Lu J."/>
            <person name="Luo M."/>
            <person name="Machado C.A."/>
            <person name="Makalowski W."/>
            <person name="Marzo M."/>
            <person name="Matsuda M."/>
            <person name="Matzkin L."/>
            <person name="McAllister B."/>
            <person name="McBride C.S."/>
            <person name="McKernan B."/>
            <person name="McKernan K."/>
            <person name="Mendez-Lago M."/>
            <person name="Minx P."/>
            <person name="Mollenhauer M.U."/>
            <person name="Montooth K."/>
            <person name="Mount S.M."/>
            <person name="Mu X."/>
            <person name="Myers E."/>
            <person name="Negre B."/>
            <person name="Newfeld S."/>
            <person name="Nielsen R."/>
            <person name="Noor M.A."/>
            <person name="O'Grady P."/>
            <person name="Pachter L."/>
            <person name="Papaceit M."/>
            <person name="Parisi M.J."/>
            <person name="Parisi M."/>
            <person name="Parts L."/>
            <person name="Pedersen J.S."/>
            <person name="Pesole G."/>
            <person name="Phillippy A.M."/>
            <person name="Ponting C.P."/>
            <person name="Pop M."/>
            <person name="Porcelli D."/>
            <person name="Powell J.R."/>
            <person name="Prohaska S."/>
            <person name="Pruitt K."/>
            <person name="Puig M."/>
            <person name="Quesneville H."/>
            <person name="Ram K.R."/>
            <person name="Rand D."/>
            <person name="Rasmussen M.D."/>
            <person name="Reed L.K."/>
            <person name="Reenan R."/>
            <person name="Reily A."/>
            <person name="Remington K.A."/>
            <person name="Rieger T.T."/>
            <person name="Ritchie M.G."/>
            <person name="Robin C."/>
            <person name="Rogers Y.H."/>
            <person name="Rohde C."/>
            <person name="Rozas J."/>
            <person name="Rubenfield M.J."/>
            <person name="Ruiz A."/>
            <person name="Russo S."/>
            <person name="Salzberg S.L."/>
            <person name="Sanchez-Gracia A."/>
            <person name="Saranga D.J."/>
            <person name="Sato H."/>
            <person name="Schaeffer S.W."/>
            <person name="Schatz M.C."/>
            <person name="Schlenke T."/>
            <person name="Schwartz R."/>
            <person name="Segarra C."/>
            <person name="Singh R.S."/>
            <person name="Sirot L."/>
            <person name="Sirota M."/>
            <person name="Sisneros N.B."/>
            <person name="Smith C.D."/>
            <person name="Smith T.F."/>
            <person name="Spieth J."/>
            <person name="Stage D.E."/>
            <person name="Stark A."/>
            <person name="Stephan W."/>
            <person name="Strausberg R.L."/>
            <person name="Strempel S."/>
            <person name="Sturgill D."/>
            <person name="Sutton G."/>
            <person name="Sutton G.G."/>
            <person name="Tao W."/>
            <person name="Teichmann S."/>
            <person name="Tobari Y.N."/>
            <person name="Tomimura Y."/>
            <person name="Tsolas J.M."/>
            <person name="Valente V.L."/>
            <person name="Venter E."/>
            <person name="Venter J.C."/>
            <person name="Vicario S."/>
            <person name="Vieira F.G."/>
            <person name="Vilella A.J."/>
            <person name="Villasante A."/>
            <person name="Walenz B."/>
            <person name="Wang J."/>
            <person name="Wasserman M."/>
            <person name="Watts T."/>
            <person name="Wilson D."/>
            <person name="Wilson R.K."/>
            <person name="Wing R.A."/>
            <person name="Wolfner M.F."/>
            <person name="Wong A."/>
            <person name="Wong G.K."/>
            <person name="Wu C.I."/>
            <person name="Wu G."/>
            <person name="Yamamoto D."/>
            <person name="Yang H.P."/>
            <person name="Yang S.P."/>
            <person name="Yorke J.A."/>
            <person name="Yoshida K."/>
            <person name="Zdobnov E."/>
            <person name="Zhang P."/>
            <person name="Zhang Y."/>
            <person name="Zimin A.V."/>
            <person name="Baldwin J."/>
            <person name="Abdouelleil A."/>
            <person name="Abdulkadir J."/>
            <person name="Abebe A."/>
            <person name="Abera B."/>
            <person name="Abreu J."/>
            <person name="Acer S.C."/>
            <person name="Aftuck L."/>
            <person name="Alexander A."/>
            <person name="An P."/>
            <person name="Anderson E."/>
            <person name="Anderson S."/>
            <person name="Arachi H."/>
            <person name="Azer M."/>
            <person name="Bachantsang P."/>
            <person name="Barry A."/>
            <person name="Bayul T."/>
            <person name="Berlin A."/>
            <person name="Bessette D."/>
            <person name="Bloom T."/>
            <person name="Blye J."/>
            <person name="Boguslavskiy L."/>
            <person name="Bonnet C."/>
            <person name="Boukhgalter B."/>
            <person name="Bourzgui I."/>
            <person name="Brown A."/>
            <person name="Cahill P."/>
            <person name="Channer S."/>
            <person name="Cheshatsang Y."/>
            <person name="Chuda L."/>
            <person name="Citroen M."/>
            <person name="Collymore A."/>
            <person name="Cooke P."/>
            <person name="Costello M."/>
            <person name="D'Aco K."/>
            <person name="Daza R."/>
            <person name="De Haan G."/>
            <person name="DeGray S."/>
            <person name="DeMaso C."/>
            <person name="Dhargay N."/>
            <person name="Dooley K."/>
            <person name="Dooley E."/>
            <person name="Doricent M."/>
            <person name="Dorje P."/>
            <person name="Dorjee K."/>
            <person name="Dupes A."/>
            <person name="Elong R."/>
            <person name="Falk J."/>
            <person name="Farina A."/>
            <person name="Faro S."/>
            <person name="Ferguson D."/>
            <person name="Fisher S."/>
            <person name="Foley C.D."/>
            <person name="Franke A."/>
            <person name="Friedrich D."/>
            <person name="Gadbois L."/>
            <person name="Gearin G."/>
            <person name="Gearin C.R."/>
            <person name="Giannoukos G."/>
            <person name="Goode T."/>
            <person name="Graham J."/>
            <person name="Grandbois E."/>
            <person name="Grewal S."/>
            <person name="Gyaltsen K."/>
            <person name="Hafez N."/>
            <person name="Hagos B."/>
            <person name="Hall J."/>
            <person name="Henson C."/>
            <person name="Hollinger A."/>
            <person name="Honan T."/>
            <person name="Huard M.D."/>
            <person name="Hughes L."/>
            <person name="Hurhula B."/>
            <person name="Husby M.E."/>
            <person name="Kamat A."/>
            <person name="Kanga B."/>
            <person name="Kashin S."/>
            <person name="Khazanovich D."/>
            <person name="Kisner P."/>
            <person name="Lance K."/>
            <person name="Lara M."/>
            <person name="Lee W."/>
            <person name="Lennon N."/>
            <person name="Letendre F."/>
            <person name="LeVine R."/>
            <person name="Lipovsky A."/>
            <person name="Liu X."/>
            <person name="Liu J."/>
            <person name="Liu S."/>
            <person name="Lokyitsang T."/>
            <person name="Lokyitsang Y."/>
            <person name="Lubonja R."/>
            <person name="Lui A."/>
            <person name="MacDonald P."/>
            <person name="Magnisalis V."/>
            <person name="Maru K."/>
            <person name="Matthews C."/>
            <person name="McCusker W."/>
            <person name="McDonough S."/>
            <person name="Mehta T."/>
            <person name="Meldrim J."/>
            <person name="Meneus L."/>
            <person name="Mihai O."/>
            <person name="Mihalev A."/>
            <person name="Mihova T."/>
            <person name="Mittelman R."/>
            <person name="Mlenga V."/>
            <person name="Montmayeur A."/>
            <person name="Mulrain L."/>
            <person name="Navidi A."/>
            <person name="Naylor J."/>
            <person name="Negash T."/>
            <person name="Nguyen T."/>
            <person name="Nguyen N."/>
            <person name="Nicol R."/>
            <person name="Norbu C."/>
            <person name="Norbu N."/>
            <person name="Novod N."/>
            <person name="O'Neill B."/>
            <person name="Osman S."/>
            <person name="Markiewicz E."/>
            <person name="Oyono O.L."/>
            <person name="Patti C."/>
            <person name="Phunkhang P."/>
            <person name="Pierre F."/>
            <person name="Priest M."/>
            <person name="Raghuraman S."/>
            <person name="Rege F."/>
            <person name="Reyes R."/>
            <person name="Rise C."/>
            <person name="Rogov P."/>
            <person name="Ross K."/>
            <person name="Ryan E."/>
            <person name="Settipalli S."/>
            <person name="Shea T."/>
            <person name="Sherpa N."/>
            <person name="Shi L."/>
            <person name="Shih D."/>
            <person name="Sparrow T."/>
            <person name="Spaulding J."/>
            <person name="Stalker J."/>
            <person name="Stange-Thomann N."/>
            <person name="Stavropoulos S."/>
            <person name="Stone C."/>
            <person name="Strader C."/>
            <person name="Tesfaye S."/>
            <person name="Thomson T."/>
            <person name="Thoulutsang Y."/>
            <person name="Thoulutsang D."/>
            <person name="Topham K."/>
            <person name="Topping I."/>
            <person name="Tsamla T."/>
            <person name="Vassiliev H."/>
            <person name="Vo A."/>
            <person name="Wangchuk T."/>
            <person name="Wangdi T."/>
            <person name="Weiand M."/>
            <person name="Wilkinson J."/>
            <person name="Wilson A."/>
            <person name="Yadav S."/>
            <person name="Young G."/>
            <person name="Yu Q."/>
            <person name="Zembek L."/>
            <person name="Zhong D."/>
            <person name="Zimmer A."/>
            <person name="Zwirko Z."/>
            <person name="Jaffe D.B."/>
            <person name="Alvarez P."/>
            <person name="Brockman W."/>
            <person name="Butler J."/>
            <person name="Chin C."/>
            <person name="Gnerre S."/>
            <person name="Grabherr M."/>
            <person name="Kleber M."/>
            <person name="Mauceli E."/>
            <person name="MacCallum I."/>
        </authorList>
    </citation>
    <scope>NUCLEOTIDE SEQUENCE [LARGE SCALE GENOMIC DNA]</scope>
    <source>
        <strain evidence="8">Tucson 14024-0371.13</strain>
    </source>
</reference>
<evidence type="ECO:0000313" key="7">
    <source>
        <dbReference type="EMBL" id="EDV38524.1"/>
    </source>
</evidence>
<organism evidence="7 8">
    <name type="scientific">Drosophila ananassae</name>
    <name type="common">Fruit fly</name>
    <dbReference type="NCBI Taxonomy" id="7217"/>
    <lineage>
        <taxon>Eukaryota</taxon>
        <taxon>Metazoa</taxon>
        <taxon>Ecdysozoa</taxon>
        <taxon>Arthropoda</taxon>
        <taxon>Hexapoda</taxon>
        <taxon>Insecta</taxon>
        <taxon>Pterygota</taxon>
        <taxon>Neoptera</taxon>
        <taxon>Endopterygota</taxon>
        <taxon>Diptera</taxon>
        <taxon>Brachycera</taxon>
        <taxon>Muscomorpha</taxon>
        <taxon>Ephydroidea</taxon>
        <taxon>Drosophilidae</taxon>
        <taxon>Drosophila</taxon>
        <taxon>Sophophora</taxon>
    </lineage>
</organism>
<dbReference type="EMBL" id="CH902630">
    <property type="protein sequence ID" value="EDV38524.1"/>
    <property type="molecule type" value="Genomic_DNA"/>
</dbReference>
<dbReference type="PANTHER" id="PTHR24068">
    <property type="entry name" value="UBIQUITIN-CONJUGATING ENZYME E2"/>
    <property type="match status" value="1"/>
</dbReference>
<dbReference type="InterPro" id="IPR023313">
    <property type="entry name" value="UBQ-conjugating_AS"/>
</dbReference>
<dbReference type="OMA" id="DDPLVMC"/>
<dbReference type="eggNOG" id="KOG0417">
    <property type="taxonomic scope" value="Eukaryota"/>
</dbReference>
<dbReference type="PROSITE" id="PS50127">
    <property type="entry name" value="UBC_2"/>
    <property type="match status" value="1"/>
</dbReference>
<dbReference type="GO" id="GO:0016740">
    <property type="term" value="F:transferase activity"/>
    <property type="evidence" value="ECO:0007669"/>
    <property type="project" value="UniProtKB-KW"/>
</dbReference>
<proteinExistence type="inferred from homology"/>
<feature type="compositionally biased region" description="Acidic residues" evidence="5">
    <location>
        <begin position="1"/>
        <end position="27"/>
    </location>
</feature>
<evidence type="ECO:0000256" key="3">
    <source>
        <dbReference type="PROSITE-ProRule" id="PRU10133"/>
    </source>
</evidence>
<feature type="active site" description="Glycyl thioester intermediate" evidence="3">
    <location>
        <position position="167"/>
    </location>
</feature>
<dbReference type="AlphaFoldDB" id="B3MXQ9"/>
<dbReference type="Proteomes" id="UP000007801">
    <property type="component" value="Unassembled WGS sequence"/>
</dbReference>
<keyword evidence="2 4" id="KW-0833">Ubl conjugation pathway</keyword>
<accession>B3MXQ9</accession>
<dbReference type="Gene3D" id="3.10.110.10">
    <property type="entry name" value="Ubiquitin Conjugating Enzyme"/>
    <property type="match status" value="1"/>
</dbReference>
<comment type="similarity">
    <text evidence="4">Belongs to the ubiquitin-conjugating enzyme family.</text>
</comment>
<dbReference type="GeneID" id="6502152"/>
<name>B3MXQ9_DROAN</name>
<feature type="domain" description="UBC core" evidence="6">
    <location>
        <begin position="83"/>
        <end position="229"/>
    </location>
</feature>
<evidence type="ECO:0000259" key="6">
    <source>
        <dbReference type="PROSITE" id="PS50127"/>
    </source>
</evidence>
<feature type="compositionally biased region" description="Low complexity" evidence="5">
    <location>
        <begin position="251"/>
        <end position="260"/>
    </location>
</feature>
<protein>
    <recommendedName>
        <fullName evidence="6">UBC core domain-containing protein</fullName>
    </recommendedName>
</protein>
<evidence type="ECO:0000256" key="5">
    <source>
        <dbReference type="SAM" id="MobiDB-lite"/>
    </source>
</evidence>
<dbReference type="STRING" id="7217.B3MXQ9"/>
<feature type="compositionally biased region" description="Basic and acidic residues" evidence="5">
    <location>
        <begin position="261"/>
        <end position="272"/>
    </location>
</feature>
<dbReference type="InParanoid" id="B3MXQ9"/>
<dbReference type="InterPro" id="IPR000608">
    <property type="entry name" value="UBC"/>
</dbReference>
<evidence type="ECO:0000256" key="2">
    <source>
        <dbReference type="ARBA" id="ARBA00022786"/>
    </source>
</evidence>
<dbReference type="PhylomeDB" id="B3MXQ9"/>
<gene>
    <name evidence="7" type="primary">Dana\GF19392</name>
    <name evidence="7" type="synonym">dana_GLEANR_21434</name>
    <name evidence="7" type="ORF">GF19392</name>
</gene>
<dbReference type="SMR" id="B3MXQ9"/>
<feature type="region of interest" description="Disordered" evidence="5">
    <location>
        <begin position="1"/>
        <end position="60"/>
    </location>
</feature>
<keyword evidence="1" id="KW-0808">Transferase</keyword>
<feature type="compositionally biased region" description="Basic and acidic residues" evidence="5">
    <location>
        <begin position="229"/>
        <end position="249"/>
    </location>
</feature>
<evidence type="ECO:0000313" key="8">
    <source>
        <dbReference type="Proteomes" id="UP000007801"/>
    </source>
</evidence>
<dbReference type="Pfam" id="PF00179">
    <property type="entry name" value="UQ_con"/>
    <property type="match status" value="1"/>
</dbReference>
<dbReference type="KEGG" id="dan:6502152"/>
<dbReference type="SMART" id="SM00212">
    <property type="entry name" value="UBCc"/>
    <property type="match status" value="1"/>
</dbReference>
<dbReference type="PROSITE" id="PS00183">
    <property type="entry name" value="UBC_1"/>
    <property type="match status" value="1"/>
</dbReference>
<dbReference type="SUPFAM" id="SSF54495">
    <property type="entry name" value="UBC-like"/>
    <property type="match status" value="1"/>
</dbReference>
<dbReference type="HOGENOM" id="CLU_030988_14_1_1"/>
<keyword evidence="4" id="KW-0067">ATP-binding</keyword>